<dbReference type="Proteomes" id="UP000239576">
    <property type="component" value="Unassembled WGS sequence"/>
</dbReference>
<dbReference type="Pfam" id="PF00502">
    <property type="entry name" value="Phycobilisome"/>
    <property type="match status" value="1"/>
</dbReference>
<organism evidence="1 2">
    <name type="scientific">Stenomitos frigidus ULC18</name>
    <dbReference type="NCBI Taxonomy" id="2107698"/>
    <lineage>
        <taxon>Bacteria</taxon>
        <taxon>Bacillati</taxon>
        <taxon>Cyanobacteriota</taxon>
        <taxon>Cyanophyceae</taxon>
        <taxon>Leptolyngbyales</taxon>
        <taxon>Leptolyngbyaceae</taxon>
        <taxon>Stenomitos</taxon>
    </lineage>
</organism>
<dbReference type="SUPFAM" id="SSF46458">
    <property type="entry name" value="Globin-like"/>
    <property type="match status" value="1"/>
</dbReference>
<dbReference type="InterPro" id="IPR012128">
    <property type="entry name" value="Phycobilisome_asu/bsu"/>
</dbReference>
<dbReference type="AlphaFoldDB" id="A0A2T1ES91"/>
<reference evidence="1 2" key="2">
    <citation type="submission" date="2018-03" db="EMBL/GenBank/DDBJ databases">
        <title>The ancient ancestry and fast evolution of plastids.</title>
        <authorList>
            <person name="Moore K.R."/>
            <person name="Magnabosco C."/>
            <person name="Momper L."/>
            <person name="Gold D.A."/>
            <person name="Bosak T."/>
            <person name="Fournier G.P."/>
        </authorList>
    </citation>
    <scope>NUCLEOTIDE SEQUENCE [LARGE SCALE GENOMIC DNA]</scope>
    <source>
        <strain evidence="1 2">ULC18</strain>
    </source>
</reference>
<accession>A0A2T1ES91</accession>
<name>A0A2T1ES91_9CYAN</name>
<evidence type="ECO:0000313" key="1">
    <source>
        <dbReference type="EMBL" id="PSB35604.1"/>
    </source>
</evidence>
<proteinExistence type="predicted"/>
<evidence type="ECO:0000313" key="2">
    <source>
        <dbReference type="Proteomes" id="UP000239576"/>
    </source>
</evidence>
<gene>
    <name evidence="1" type="ORF">C7B82_00925</name>
</gene>
<dbReference type="OrthoDB" id="527514at2"/>
<dbReference type="GO" id="GO:0030089">
    <property type="term" value="C:phycobilisome"/>
    <property type="evidence" value="ECO:0007669"/>
    <property type="project" value="InterPro"/>
</dbReference>
<keyword evidence="2" id="KW-1185">Reference proteome</keyword>
<comment type="caution">
    <text evidence="1">The sequence shown here is derived from an EMBL/GenBank/DDBJ whole genome shotgun (WGS) entry which is preliminary data.</text>
</comment>
<dbReference type="InterPro" id="IPR009050">
    <property type="entry name" value="Globin-like_sf"/>
</dbReference>
<protein>
    <submittedName>
        <fullName evidence="1">Uncharacterized protein</fullName>
    </submittedName>
</protein>
<dbReference type="GO" id="GO:0015979">
    <property type="term" value="P:photosynthesis"/>
    <property type="evidence" value="ECO:0007669"/>
    <property type="project" value="InterPro"/>
</dbReference>
<reference evidence="2" key="1">
    <citation type="submission" date="2018-02" db="EMBL/GenBank/DDBJ databases">
        <authorList>
            <person name="Moore K."/>
            <person name="Momper L."/>
        </authorList>
    </citation>
    <scope>NUCLEOTIDE SEQUENCE [LARGE SCALE GENOMIC DNA]</scope>
    <source>
        <strain evidence="2">ULC18</strain>
    </source>
</reference>
<dbReference type="EMBL" id="PVWK01000008">
    <property type="protein sequence ID" value="PSB35604.1"/>
    <property type="molecule type" value="Genomic_DNA"/>
</dbReference>
<sequence>MASPVASTSAQAHPIDLKSSITESKIGKISSTKISSLAALWAKNYIISVTTRDAAERLRKSADLAEITSQEGRLRTAKHLKQSLKLASAQAWSLTENLLAEEVRRHGIDLNVINPWQIAADSHALFEKALAAYGDRVTPRRLSVLVGNEFGRVRQKYTADDPRAIGFVSMQFHYTGQTLLESLSSAERLLLEPYFKVMDDHLYMPLRAAYEAAGNHSQTSPALRGVQHLLPISTRIAQEVCKQICRQSPSYETYSGSLSAPQVRTSSIRDVEMFQVYLCLCVLEDSIESVQRELFPLCAMLYPRLKVSWRLVQEMLQAIGWEMHDRLSPNDVAIFLPYLGALTEMFSNEVFQSA</sequence>